<dbReference type="EMBL" id="JBGBPQ010000010">
    <property type="protein sequence ID" value="KAL1518612.1"/>
    <property type="molecule type" value="Genomic_DNA"/>
</dbReference>
<accession>A0AB34JBQ3</accession>
<gene>
    <name evidence="1" type="ORF">AB1Y20_002900</name>
</gene>
<proteinExistence type="predicted"/>
<dbReference type="Proteomes" id="UP001515480">
    <property type="component" value="Unassembled WGS sequence"/>
</dbReference>
<organism evidence="1 2">
    <name type="scientific">Prymnesium parvum</name>
    <name type="common">Toxic golden alga</name>
    <dbReference type="NCBI Taxonomy" id="97485"/>
    <lineage>
        <taxon>Eukaryota</taxon>
        <taxon>Haptista</taxon>
        <taxon>Haptophyta</taxon>
        <taxon>Prymnesiophyceae</taxon>
        <taxon>Prymnesiales</taxon>
        <taxon>Prymnesiaceae</taxon>
        <taxon>Prymnesium</taxon>
    </lineage>
</organism>
<keyword evidence="2" id="KW-1185">Reference proteome</keyword>
<dbReference type="AlphaFoldDB" id="A0AB34JBQ3"/>
<name>A0AB34JBQ3_PRYPA</name>
<protein>
    <submittedName>
        <fullName evidence="1">Uncharacterized protein</fullName>
    </submittedName>
</protein>
<evidence type="ECO:0000313" key="1">
    <source>
        <dbReference type="EMBL" id="KAL1518612.1"/>
    </source>
</evidence>
<sequence>MPWATFLEGCLWGLPTPATALPDCARMVANGPHMRAMAALWELEPLRRAEVPLLALVAFLTTAAELPEARDLANEATS</sequence>
<comment type="caution">
    <text evidence="1">The sequence shown here is derived from an EMBL/GenBank/DDBJ whole genome shotgun (WGS) entry which is preliminary data.</text>
</comment>
<reference evidence="1 2" key="1">
    <citation type="journal article" date="2024" name="Science">
        <title>Giant polyketide synthase enzymes in the biosynthesis of giant marine polyether toxins.</title>
        <authorList>
            <person name="Fallon T.R."/>
            <person name="Shende V.V."/>
            <person name="Wierzbicki I.H."/>
            <person name="Pendleton A.L."/>
            <person name="Watervoot N.F."/>
            <person name="Auber R.P."/>
            <person name="Gonzalez D.J."/>
            <person name="Wisecaver J.H."/>
            <person name="Moore B.S."/>
        </authorList>
    </citation>
    <scope>NUCLEOTIDE SEQUENCE [LARGE SCALE GENOMIC DNA]</scope>
    <source>
        <strain evidence="1 2">12B1</strain>
    </source>
</reference>
<evidence type="ECO:0000313" key="2">
    <source>
        <dbReference type="Proteomes" id="UP001515480"/>
    </source>
</evidence>